<accession>A0A2H0US68</accession>
<keyword evidence="2" id="KW-0378">Hydrolase</keyword>
<evidence type="ECO:0000313" key="6">
    <source>
        <dbReference type="Proteomes" id="UP000231157"/>
    </source>
</evidence>
<dbReference type="PANTHER" id="PTHR43046:SF14">
    <property type="entry name" value="MUTT_NUDIX FAMILY PROTEIN"/>
    <property type="match status" value="1"/>
</dbReference>
<gene>
    <name evidence="5" type="ORF">COU07_02240</name>
</gene>
<keyword evidence="3" id="KW-0812">Transmembrane</keyword>
<name>A0A2H0US68_9BACT</name>
<keyword evidence="3" id="KW-1133">Transmembrane helix</keyword>
<feature type="domain" description="Nudix hydrolase" evidence="4">
    <location>
        <begin position="28"/>
        <end position="151"/>
    </location>
</feature>
<reference evidence="6" key="1">
    <citation type="submission" date="2017-09" db="EMBL/GenBank/DDBJ databases">
        <title>Depth-based differentiation of microbial function through sediment-hosted aquifers and enrichment of novel symbionts in the deep terrestrial subsurface.</title>
        <authorList>
            <person name="Probst A.J."/>
            <person name="Ladd B."/>
            <person name="Jarett J.K."/>
            <person name="Geller-Mcgrath D.E."/>
            <person name="Sieber C.M.K."/>
            <person name="Emerson J.B."/>
            <person name="Anantharaman K."/>
            <person name="Thomas B.C."/>
            <person name="Malmstrom R."/>
            <person name="Stieglmeier M."/>
            <person name="Klingl A."/>
            <person name="Woyke T."/>
            <person name="Ryan C.M."/>
            <person name="Banfield J.F."/>
        </authorList>
    </citation>
    <scope>NUCLEOTIDE SEQUENCE [LARGE SCALE GENOMIC DNA]</scope>
</reference>
<evidence type="ECO:0000256" key="2">
    <source>
        <dbReference type="ARBA" id="ARBA00022801"/>
    </source>
</evidence>
<keyword evidence="3" id="KW-0472">Membrane</keyword>
<dbReference type="PANTHER" id="PTHR43046">
    <property type="entry name" value="GDP-MANNOSE MANNOSYL HYDROLASE"/>
    <property type="match status" value="1"/>
</dbReference>
<proteinExistence type="predicted"/>
<dbReference type="AlphaFoldDB" id="A0A2H0US68"/>
<sequence length="156" mass="18788">MKAKRLFVRNFFKLILPFVRVYWFVFRPKTRGVKCVIENDGKYLFIRNNYGRGMWTFPGGGVKNDESFKDAAERECFEEVGIKLNNIEEIGFLENRREYKRDMIYCFYSKVENNNFIIDPIEIREARWFDLDNLPRSLSYLVEEIISLMKKRKPLS</sequence>
<feature type="transmembrane region" description="Helical" evidence="3">
    <location>
        <begin position="7"/>
        <end position="26"/>
    </location>
</feature>
<evidence type="ECO:0000259" key="4">
    <source>
        <dbReference type="PROSITE" id="PS51462"/>
    </source>
</evidence>
<evidence type="ECO:0000313" key="5">
    <source>
        <dbReference type="EMBL" id="PIR89259.1"/>
    </source>
</evidence>
<dbReference type="Proteomes" id="UP000231157">
    <property type="component" value="Unassembled WGS sequence"/>
</dbReference>
<dbReference type="InterPro" id="IPR000086">
    <property type="entry name" value="NUDIX_hydrolase_dom"/>
</dbReference>
<protein>
    <recommendedName>
        <fullName evidence="4">Nudix hydrolase domain-containing protein</fullName>
    </recommendedName>
</protein>
<dbReference type="SUPFAM" id="SSF55811">
    <property type="entry name" value="Nudix"/>
    <property type="match status" value="1"/>
</dbReference>
<dbReference type="EMBL" id="PFAZ01000002">
    <property type="protein sequence ID" value="PIR89259.1"/>
    <property type="molecule type" value="Genomic_DNA"/>
</dbReference>
<organism evidence="5 6">
    <name type="scientific">Candidatus Harrisonbacteria bacterium CG10_big_fil_rev_8_21_14_0_10_40_38</name>
    <dbReference type="NCBI Taxonomy" id="1974583"/>
    <lineage>
        <taxon>Bacteria</taxon>
        <taxon>Candidatus Harrisoniibacteriota</taxon>
    </lineage>
</organism>
<dbReference type="InterPro" id="IPR015797">
    <property type="entry name" value="NUDIX_hydrolase-like_dom_sf"/>
</dbReference>
<evidence type="ECO:0000256" key="3">
    <source>
        <dbReference type="SAM" id="Phobius"/>
    </source>
</evidence>
<dbReference type="GO" id="GO:0016787">
    <property type="term" value="F:hydrolase activity"/>
    <property type="evidence" value="ECO:0007669"/>
    <property type="project" value="UniProtKB-KW"/>
</dbReference>
<comment type="caution">
    <text evidence="5">The sequence shown here is derived from an EMBL/GenBank/DDBJ whole genome shotgun (WGS) entry which is preliminary data.</text>
</comment>
<dbReference type="PROSITE" id="PS51462">
    <property type="entry name" value="NUDIX"/>
    <property type="match status" value="1"/>
</dbReference>
<dbReference type="Pfam" id="PF00293">
    <property type="entry name" value="NUDIX"/>
    <property type="match status" value="1"/>
</dbReference>
<dbReference type="Gene3D" id="3.90.79.10">
    <property type="entry name" value="Nucleoside Triphosphate Pyrophosphohydrolase"/>
    <property type="match status" value="1"/>
</dbReference>
<evidence type="ECO:0000256" key="1">
    <source>
        <dbReference type="ARBA" id="ARBA00001946"/>
    </source>
</evidence>
<comment type="cofactor">
    <cofactor evidence="1">
        <name>Mg(2+)</name>
        <dbReference type="ChEBI" id="CHEBI:18420"/>
    </cofactor>
</comment>